<protein>
    <submittedName>
        <fullName evidence="2">Uncharacterized protein</fullName>
    </submittedName>
</protein>
<comment type="caution">
    <text evidence="2">The sequence shown here is derived from an EMBL/GenBank/DDBJ whole genome shotgun (WGS) entry which is preliminary data.</text>
</comment>
<dbReference type="Proteomes" id="UP000604273">
    <property type="component" value="Unassembled WGS sequence"/>
</dbReference>
<organism evidence="2 3">
    <name type="scientific">Fusarium gaditjirri</name>
    <dbReference type="NCBI Taxonomy" id="282569"/>
    <lineage>
        <taxon>Eukaryota</taxon>
        <taxon>Fungi</taxon>
        <taxon>Dikarya</taxon>
        <taxon>Ascomycota</taxon>
        <taxon>Pezizomycotina</taxon>
        <taxon>Sordariomycetes</taxon>
        <taxon>Hypocreomycetidae</taxon>
        <taxon>Hypocreales</taxon>
        <taxon>Nectriaceae</taxon>
        <taxon>Fusarium</taxon>
        <taxon>Fusarium nisikadoi species complex</taxon>
    </lineage>
</organism>
<name>A0A8H4T9K2_9HYPO</name>
<reference evidence="2" key="2">
    <citation type="submission" date="2020-05" db="EMBL/GenBank/DDBJ databases">
        <authorList>
            <person name="Kim H.-S."/>
            <person name="Proctor R.H."/>
            <person name="Brown D.W."/>
        </authorList>
    </citation>
    <scope>NUCLEOTIDE SEQUENCE</scope>
    <source>
        <strain evidence="2">NRRL 45417</strain>
    </source>
</reference>
<keyword evidence="1" id="KW-1133">Transmembrane helix</keyword>
<dbReference type="EMBL" id="JABFAI010000133">
    <property type="protein sequence ID" value="KAF4953744.1"/>
    <property type="molecule type" value="Genomic_DNA"/>
</dbReference>
<dbReference type="OrthoDB" id="5044586at2759"/>
<proteinExistence type="predicted"/>
<evidence type="ECO:0000313" key="3">
    <source>
        <dbReference type="Proteomes" id="UP000604273"/>
    </source>
</evidence>
<feature type="transmembrane region" description="Helical" evidence="1">
    <location>
        <begin position="70"/>
        <end position="88"/>
    </location>
</feature>
<gene>
    <name evidence="2" type="ORF">FGADI_5737</name>
</gene>
<dbReference type="AlphaFoldDB" id="A0A8H4T9K2"/>
<feature type="transmembrane region" description="Helical" evidence="1">
    <location>
        <begin position="25"/>
        <end position="50"/>
    </location>
</feature>
<keyword evidence="1" id="KW-0812">Transmembrane</keyword>
<keyword evidence="3" id="KW-1185">Reference proteome</keyword>
<keyword evidence="1" id="KW-0472">Membrane</keyword>
<accession>A0A8H4T9K2</accession>
<evidence type="ECO:0000256" key="1">
    <source>
        <dbReference type="SAM" id="Phobius"/>
    </source>
</evidence>
<sequence length="112" mass="12589">MSLMLTPMKIEAWLRLGGKSSRGQLALYGSSVLGVMLTLYWAGLVIYHIYFYSLVSYISPLLATSTPMRAWLLVVYLEAIAINSGKIWRIIRSTRGRIHLAIDEGHKKYGGL</sequence>
<evidence type="ECO:0000313" key="2">
    <source>
        <dbReference type="EMBL" id="KAF4953744.1"/>
    </source>
</evidence>
<reference evidence="2" key="1">
    <citation type="journal article" date="2020" name="BMC Genomics">
        <title>Correction to: Identification and distribution of gene clusters required for synthesis of sphingolipid metabolism inhibitors in diverse species of the filamentous fungus Fusarium.</title>
        <authorList>
            <person name="Kim H.S."/>
            <person name="Lohmar J.M."/>
            <person name="Busman M."/>
            <person name="Brown D.W."/>
            <person name="Naumann T.A."/>
            <person name="Divon H.H."/>
            <person name="Lysoe E."/>
            <person name="Uhlig S."/>
            <person name="Proctor R.H."/>
        </authorList>
    </citation>
    <scope>NUCLEOTIDE SEQUENCE</scope>
    <source>
        <strain evidence="2">NRRL 45417</strain>
    </source>
</reference>